<evidence type="ECO:0000256" key="1">
    <source>
        <dbReference type="SAM" id="Coils"/>
    </source>
</evidence>
<proteinExistence type="predicted"/>
<gene>
    <name evidence="2" type="ORF">PPENT_87.1.T0380215</name>
</gene>
<feature type="coiled-coil region" evidence="1">
    <location>
        <begin position="111"/>
        <end position="141"/>
    </location>
</feature>
<dbReference type="OrthoDB" id="308022at2759"/>
<reference evidence="2" key="1">
    <citation type="submission" date="2021-01" db="EMBL/GenBank/DDBJ databases">
        <authorList>
            <consortium name="Genoscope - CEA"/>
            <person name="William W."/>
        </authorList>
    </citation>
    <scope>NUCLEOTIDE SEQUENCE</scope>
</reference>
<name>A0A8S1UG56_9CILI</name>
<protein>
    <submittedName>
        <fullName evidence="2">Uncharacterized protein</fullName>
    </submittedName>
</protein>
<dbReference type="AlphaFoldDB" id="A0A8S1UG56"/>
<dbReference type="Proteomes" id="UP000689195">
    <property type="component" value="Unassembled WGS sequence"/>
</dbReference>
<organism evidence="2 3">
    <name type="scientific">Paramecium pentaurelia</name>
    <dbReference type="NCBI Taxonomy" id="43138"/>
    <lineage>
        <taxon>Eukaryota</taxon>
        <taxon>Sar</taxon>
        <taxon>Alveolata</taxon>
        <taxon>Ciliophora</taxon>
        <taxon>Intramacronucleata</taxon>
        <taxon>Oligohymenophorea</taxon>
        <taxon>Peniculida</taxon>
        <taxon>Parameciidae</taxon>
        <taxon>Paramecium</taxon>
    </lineage>
</organism>
<keyword evidence="3" id="KW-1185">Reference proteome</keyword>
<feature type="coiled-coil region" evidence="1">
    <location>
        <begin position="182"/>
        <end position="209"/>
    </location>
</feature>
<comment type="caution">
    <text evidence="2">The sequence shown here is derived from an EMBL/GenBank/DDBJ whole genome shotgun (WGS) entry which is preliminary data.</text>
</comment>
<evidence type="ECO:0000313" key="2">
    <source>
        <dbReference type="EMBL" id="CAD8162739.1"/>
    </source>
</evidence>
<accession>A0A8S1UG56</accession>
<sequence>MKNPEFVILLIFDERFKEYHQTFLKFPIKKDGLNFIIDIQRFLQFIFKKLQLTEIEKQQLNIDYFYDRSKNCFIQSSYYVVNNCFQFHENFFGDPKILEMKIYFYMQYWSIVQLYEDIKVQEDQIKQAKKLQRELTDKLEKYPYKLKEIENDVRDLKEGNQNNKHVFDIVIFHNNAQIQFDNQIQEAQFIDYQSEIRTIENEIKNANKKINYQILNATIDNFHYGLRLNPQVIHLILNGDVDVENQSSYIEIQDDEDENRIKTLSNQKLFQIFKQHNKSLKRLKLICLSSIVAKQFSFYQWDEEKTIVRQIKPFNSEDKYGNEFWKSFYKQLMQEKSFQESYQNAKENVEELFKKDPKLNDFIICCCYHEHQKKQDDSPNTLDCPNNPMLYGYKKIHEEHKQCICHSNDNDNYNHDISQKFFIKSCNGKQLLEINQDLIQNELNI</sequence>
<keyword evidence="1" id="KW-0175">Coiled coil</keyword>
<dbReference type="EMBL" id="CAJJDO010000038">
    <property type="protein sequence ID" value="CAD8162739.1"/>
    <property type="molecule type" value="Genomic_DNA"/>
</dbReference>
<evidence type="ECO:0000313" key="3">
    <source>
        <dbReference type="Proteomes" id="UP000689195"/>
    </source>
</evidence>